<reference evidence="3 4" key="1">
    <citation type="submission" date="2016-10" db="EMBL/GenBank/DDBJ databases">
        <authorList>
            <person name="de Groot N.N."/>
        </authorList>
    </citation>
    <scope>NUCLEOTIDE SEQUENCE [LARGE SCALE GENOMIC DNA]</scope>
    <source>
        <strain evidence="3 4">CGMCC 1.11030</strain>
    </source>
</reference>
<dbReference type="GO" id="GO:0046872">
    <property type="term" value="F:metal ion binding"/>
    <property type="evidence" value="ECO:0007669"/>
    <property type="project" value="InterPro"/>
</dbReference>
<feature type="domain" description="B12-binding" evidence="2">
    <location>
        <begin position="177"/>
        <end position="301"/>
    </location>
</feature>
<accession>A0A1I3CPC4</accession>
<evidence type="ECO:0000256" key="1">
    <source>
        <dbReference type="SAM" id="MobiDB-lite"/>
    </source>
</evidence>
<evidence type="ECO:0000313" key="4">
    <source>
        <dbReference type="Proteomes" id="UP000199377"/>
    </source>
</evidence>
<dbReference type="CDD" id="cd02065">
    <property type="entry name" value="B12-binding_like"/>
    <property type="match status" value="1"/>
</dbReference>
<dbReference type="OrthoDB" id="5498228at2"/>
<dbReference type="AlphaFoldDB" id="A0A1I3CPC4"/>
<feature type="region of interest" description="Disordered" evidence="1">
    <location>
        <begin position="1"/>
        <end position="26"/>
    </location>
</feature>
<dbReference type="STRING" id="1114924.SAMN05216258_102119"/>
<gene>
    <name evidence="3" type="ORF">SAMN05216258_102119</name>
</gene>
<proteinExistence type="predicted"/>
<keyword evidence="4" id="KW-1185">Reference proteome</keyword>
<dbReference type="Gene3D" id="3.40.50.280">
    <property type="entry name" value="Cobalamin-binding domain"/>
    <property type="match status" value="1"/>
</dbReference>
<dbReference type="EMBL" id="FOQH01000002">
    <property type="protein sequence ID" value="SFH76228.1"/>
    <property type="molecule type" value="Genomic_DNA"/>
</dbReference>
<name>A0A1I3CPC4_9RHOB</name>
<evidence type="ECO:0000259" key="2">
    <source>
        <dbReference type="PROSITE" id="PS51332"/>
    </source>
</evidence>
<evidence type="ECO:0000313" key="3">
    <source>
        <dbReference type="EMBL" id="SFH76228.1"/>
    </source>
</evidence>
<dbReference type="SUPFAM" id="SSF52242">
    <property type="entry name" value="Cobalamin (vitamin B12)-binding domain"/>
    <property type="match status" value="1"/>
</dbReference>
<dbReference type="Pfam" id="PF02310">
    <property type="entry name" value="B12-binding"/>
    <property type="match status" value="1"/>
</dbReference>
<organism evidence="3 4">
    <name type="scientific">Albimonas pacifica</name>
    <dbReference type="NCBI Taxonomy" id="1114924"/>
    <lineage>
        <taxon>Bacteria</taxon>
        <taxon>Pseudomonadati</taxon>
        <taxon>Pseudomonadota</taxon>
        <taxon>Alphaproteobacteria</taxon>
        <taxon>Rhodobacterales</taxon>
        <taxon>Paracoccaceae</taxon>
        <taxon>Albimonas</taxon>
    </lineage>
</organism>
<dbReference type="InterPro" id="IPR036724">
    <property type="entry name" value="Cobalamin-bd_sf"/>
</dbReference>
<protein>
    <submittedName>
        <fullName evidence="3">Methylmalonyl-CoA mutase, cobalamin-binding subunit</fullName>
    </submittedName>
</protein>
<dbReference type="Proteomes" id="UP000199377">
    <property type="component" value="Unassembled WGS sequence"/>
</dbReference>
<dbReference type="RefSeq" id="WP_092857934.1">
    <property type="nucleotide sequence ID" value="NZ_FOQH01000002.1"/>
</dbReference>
<dbReference type="PROSITE" id="PS51332">
    <property type="entry name" value="B12_BINDING"/>
    <property type="match status" value="1"/>
</dbReference>
<dbReference type="InterPro" id="IPR006158">
    <property type="entry name" value="Cobalamin-bd"/>
</dbReference>
<sequence>MGRKLTRTASRSDDPAQGPDDMQSEERLKKSVARFESELAEELKSINAARAARALAATAIAELARRYAPRAPAGRSARVRGGFAPDAPTIAELCAALIQDDDRQRHRVLSRFRAFGMSGEEVFNKLIPAAARRLGELWVEDEIGFTDVALGVARLEETARSNEPATEAPSPTAAERPDCVLLWVPSEEEHTLGAFIAASRFRKDGYVVELMIGAPDDEMVAAAARRAYALVGISCGSRRLLDPLRPAIDRLRGVLAPSVPIVLGGPIVDIEPQAADVVGADGLASDIKSALRRLEKAGAKMSYR</sequence>
<dbReference type="GO" id="GO:0031419">
    <property type="term" value="F:cobalamin binding"/>
    <property type="evidence" value="ECO:0007669"/>
    <property type="project" value="InterPro"/>
</dbReference>